<dbReference type="RefSeq" id="WP_073039815.1">
    <property type="nucleotide sequence ID" value="NZ_FQVB01000023.1"/>
</dbReference>
<dbReference type="FunFam" id="1.10.730.20:FF:000001">
    <property type="entry name" value="Isoleucine--tRNA ligase"/>
    <property type="match status" value="1"/>
</dbReference>
<protein>
    <recommendedName>
        <fullName evidence="10">Isoleucine--tRNA ligase</fullName>
        <ecNumber evidence="10">6.1.1.5</ecNumber>
    </recommendedName>
    <alternativeName>
        <fullName evidence="10">Isoleucyl-tRNA synthetase</fullName>
        <shortName evidence="10">IleRS</shortName>
    </alternativeName>
</protein>
<dbReference type="PANTHER" id="PTHR42765">
    <property type="entry name" value="SOLEUCYL-TRNA SYNTHETASE"/>
    <property type="match status" value="1"/>
</dbReference>
<comment type="function">
    <text evidence="8 10">Catalyzes the attachment of isoleucine to tRNA(Ile). As IleRS can inadvertently accommodate and process structurally similar amino acids such as valine, to avoid such errors it has two additional distinct tRNA(Ile)-dependent editing activities. One activity is designated as 'pretransfer' editing and involves the hydrolysis of activated Val-AMP. The other activity is designated 'posttransfer' editing and involves deacylation of mischarged Val-tRNA(Ile).</text>
</comment>
<name>A0A1M5DF59_9BACT</name>
<keyword evidence="10" id="KW-0479">Metal-binding</keyword>
<dbReference type="EC" id="6.1.1.5" evidence="10"/>
<keyword evidence="2 10" id="KW-0963">Cytoplasm</keyword>
<comment type="catalytic activity">
    <reaction evidence="9 10">
        <text>tRNA(Ile) + L-isoleucine + ATP = L-isoleucyl-tRNA(Ile) + AMP + diphosphate</text>
        <dbReference type="Rhea" id="RHEA:11060"/>
        <dbReference type="Rhea" id="RHEA-COMP:9666"/>
        <dbReference type="Rhea" id="RHEA-COMP:9695"/>
        <dbReference type="ChEBI" id="CHEBI:30616"/>
        <dbReference type="ChEBI" id="CHEBI:33019"/>
        <dbReference type="ChEBI" id="CHEBI:58045"/>
        <dbReference type="ChEBI" id="CHEBI:78442"/>
        <dbReference type="ChEBI" id="CHEBI:78528"/>
        <dbReference type="ChEBI" id="CHEBI:456215"/>
        <dbReference type="EC" id="6.1.1.5"/>
    </reaction>
</comment>
<dbReference type="SUPFAM" id="SSF47323">
    <property type="entry name" value="Anticodon-binding domain of a subclass of class I aminoacyl-tRNA synthetases"/>
    <property type="match status" value="1"/>
</dbReference>
<feature type="binding site" evidence="10">
    <location>
        <position position="918"/>
    </location>
    <ligand>
        <name>Zn(2+)</name>
        <dbReference type="ChEBI" id="CHEBI:29105"/>
    </ligand>
</feature>
<dbReference type="Gene3D" id="1.10.10.830">
    <property type="entry name" value="Ile-tRNA synthetase CP2 domain-like"/>
    <property type="match status" value="1"/>
</dbReference>
<evidence type="ECO:0000259" key="11">
    <source>
        <dbReference type="Pfam" id="PF00133"/>
    </source>
</evidence>
<dbReference type="Gene3D" id="1.10.730.20">
    <property type="match status" value="1"/>
</dbReference>
<dbReference type="SUPFAM" id="SSF50677">
    <property type="entry name" value="ValRS/IleRS/LeuRS editing domain"/>
    <property type="match status" value="1"/>
</dbReference>
<keyword evidence="5 10" id="KW-0067">ATP-binding</keyword>
<dbReference type="AlphaFoldDB" id="A0A1M5DF59"/>
<comment type="domain">
    <text evidence="10">IleRS has two distinct active sites: one for aminoacylation and one for editing. The misactivated valine is translocated from the active site to the editing site, which sterically excludes the correctly activated isoleucine. The single editing site contains two valyl binding pockets, one specific for each substrate (Val-AMP or Val-tRNA(Ile)).</text>
</comment>
<proteinExistence type="inferred from homology"/>
<dbReference type="GO" id="GO:0005829">
    <property type="term" value="C:cytosol"/>
    <property type="evidence" value="ECO:0007669"/>
    <property type="project" value="TreeGrafter"/>
</dbReference>
<keyword evidence="7 10" id="KW-0030">Aminoacyl-tRNA synthetase</keyword>
<dbReference type="Gene3D" id="3.90.740.10">
    <property type="entry name" value="Valyl/Leucyl/Isoleucyl-tRNA synthetase, editing domain"/>
    <property type="match status" value="1"/>
</dbReference>
<dbReference type="HAMAP" id="MF_02002">
    <property type="entry name" value="Ile_tRNA_synth_type1"/>
    <property type="match status" value="1"/>
</dbReference>
<accession>A0A1M5DF59</accession>
<dbReference type="InterPro" id="IPR009008">
    <property type="entry name" value="Val/Leu/Ile-tRNA-synth_edit"/>
</dbReference>
<dbReference type="InterPro" id="IPR033708">
    <property type="entry name" value="Anticodon_Ile_BEm"/>
</dbReference>
<evidence type="ECO:0000256" key="10">
    <source>
        <dbReference type="HAMAP-Rule" id="MF_02002"/>
    </source>
</evidence>
<sequence>MDYKDTLNLPRTKFPMKANLSQREPEILAKWEQMDLYNTLRRQSSGRTPYILHDGPPYANGHIHLGTALNKILKDMIVKSRQMSGFDAIYVPGWDCHGLPIEHQVDKELGPKKKTMTQVEIRRRCRKYAEKFIDIQRNEFKRLGVLGEWDNPYLTMSYDYEATIARELGRFFERGSVVRSKKPVYWCCSCRTALAEAEVEYHDHVSPSIYVKFPMTDESRAAFPELAGKDVSVLIWTTTPWTLPANLAITVHPDFRYVAVEASGEVWILAEGLLENCMQAFGIEDYRILRRFDGPELKGLKCRHPFVDRESVLVLGTHVTLDAGTGCVHTAPGHGREDYDMALEYGLDVYSPVDDDGRFTEEVPLFAGRFVFDANKDVNAKLKELDKLVLEREITHSYPHCWRCKQPVIFRATEQWFISMEINDLRKKALQAIDQVQWVPSWGRDRIYQMIENRPDWCISRQRSWGVPITAFRCRACGEILASREVFDRVVELFEKEGADCWFERPVEDLLPEGAACPGCGSRDLEKEMDILDVWFDSGVSHAAVLERRPYLRSPADLYLEGSDQHRGWFHSSLLASVGTRDRAPYKAVLTHGFVVDGQGYKMSKSLGNVIVPDEIIKQYGAEILRLWVSAEDYRDDIRISQDILKRLSEAYRRIRNTWRYLLGNLYDFDPERDAVPVEKMPELDRYALHVLQKIIEKVRRAYDRFEFHRVYHTVHNYCAVDLSAFYLDILKDRLYTSPAASPERRAAQTVLHRITTTLLRLMAPILSFTAEEAWWHLPGNHGPSVHMEGFPEVDEALLDPALEERWERILRLRADVSRALEAARQAKVIGHALDARVRLSLPHGWKAFFADDAELLRTVFIVSDVRMEEGEDWREAVEGQEVEGLRVLVEAASGEKCRRCWVKSETVGTFDDHPGVCGRCHAALQALAG</sequence>
<comment type="subcellular location">
    <subcellularLocation>
        <location evidence="10">Cytoplasm</location>
    </subcellularLocation>
</comment>
<feature type="domain" description="Methionyl/Valyl/Leucyl/Isoleucyl-tRNA synthetase anticodon-binding" evidence="13">
    <location>
        <begin position="685"/>
        <end position="838"/>
    </location>
</feature>
<evidence type="ECO:0000256" key="4">
    <source>
        <dbReference type="ARBA" id="ARBA00022741"/>
    </source>
</evidence>
<keyword evidence="3 10" id="KW-0436">Ligase</keyword>
<feature type="binding site" evidence="10">
    <location>
        <position position="901"/>
    </location>
    <ligand>
        <name>Zn(2+)</name>
        <dbReference type="ChEBI" id="CHEBI:29105"/>
    </ligand>
</feature>
<comment type="subunit">
    <text evidence="10">Monomer.</text>
</comment>
<dbReference type="FunFam" id="3.40.50.620:FF:000152">
    <property type="entry name" value="Isoleucine--tRNA ligase"/>
    <property type="match status" value="1"/>
</dbReference>
<keyword evidence="6 10" id="KW-0648">Protein biosynthesis</keyword>
<dbReference type="InterPro" id="IPR013155">
    <property type="entry name" value="M/V/L/I-tRNA-synth_anticd-bd"/>
</dbReference>
<evidence type="ECO:0000256" key="5">
    <source>
        <dbReference type="ARBA" id="ARBA00022840"/>
    </source>
</evidence>
<dbReference type="InterPro" id="IPR010663">
    <property type="entry name" value="Znf_FPG/IleRS"/>
</dbReference>
<dbReference type="InterPro" id="IPR002300">
    <property type="entry name" value="aa-tRNA-synth_Ia"/>
</dbReference>
<evidence type="ECO:0000256" key="9">
    <source>
        <dbReference type="ARBA" id="ARBA00048359"/>
    </source>
</evidence>
<dbReference type="CDD" id="cd07960">
    <property type="entry name" value="Anticodon_Ia_Ile_BEm"/>
    <property type="match status" value="1"/>
</dbReference>
<dbReference type="SUPFAM" id="SSF52374">
    <property type="entry name" value="Nucleotidylyl transferase"/>
    <property type="match status" value="1"/>
</dbReference>
<dbReference type="InterPro" id="IPR009080">
    <property type="entry name" value="tRNAsynth_Ia_anticodon-bd"/>
</dbReference>
<evidence type="ECO:0000256" key="7">
    <source>
        <dbReference type="ARBA" id="ARBA00023146"/>
    </source>
</evidence>
<comment type="similarity">
    <text evidence="1 10">Belongs to the class-I aminoacyl-tRNA synthetase family. IleS type 1 subfamily.</text>
</comment>
<evidence type="ECO:0000259" key="13">
    <source>
        <dbReference type="Pfam" id="PF08264"/>
    </source>
</evidence>
<evidence type="ECO:0000256" key="6">
    <source>
        <dbReference type="ARBA" id="ARBA00022917"/>
    </source>
</evidence>
<evidence type="ECO:0000313" key="14">
    <source>
        <dbReference type="EMBL" id="SHF65556.1"/>
    </source>
</evidence>
<feature type="binding site" evidence="10">
    <location>
        <position position="921"/>
    </location>
    <ligand>
        <name>Zn(2+)</name>
        <dbReference type="ChEBI" id="CHEBI:29105"/>
    </ligand>
</feature>
<dbReference type="GO" id="GO:0004822">
    <property type="term" value="F:isoleucine-tRNA ligase activity"/>
    <property type="evidence" value="ECO:0007669"/>
    <property type="project" value="UniProtKB-UniRule"/>
</dbReference>
<dbReference type="GO" id="GO:0006428">
    <property type="term" value="P:isoleucyl-tRNA aminoacylation"/>
    <property type="evidence" value="ECO:0007669"/>
    <property type="project" value="UniProtKB-UniRule"/>
</dbReference>
<dbReference type="CDD" id="cd00818">
    <property type="entry name" value="IleRS_core"/>
    <property type="match status" value="1"/>
</dbReference>
<evidence type="ECO:0000256" key="3">
    <source>
        <dbReference type="ARBA" id="ARBA00022598"/>
    </source>
</evidence>
<dbReference type="Pfam" id="PF00133">
    <property type="entry name" value="tRNA-synt_1"/>
    <property type="match status" value="1"/>
</dbReference>
<keyword evidence="15" id="KW-1185">Reference proteome</keyword>
<evidence type="ECO:0000313" key="15">
    <source>
        <dbReference type="Proteomes" id="UP000184076"/>
    </source>
</evidence>
<dbReference type="PRINTS" id="PR00984">
    <property type="entry name" value="TRNASYNTHILE"/>
</dbReference>
<dbReference type="STRING" id="1121391.SAMN02745206_02418"/>
<evidence type="ECO:0000256" key="1">
    <source>
        <dbReference type="ARBA" id="ARBA00006887"/>
    </source>
</evidence>
<dbReference type="Pfam" id="PF06827">
    <property type="entry name" value="zf-FPG_IleRS"/>
    <property type="match status" value="1"/>
</dbReference>
<organism evidence="14 15">
    <name type="scientific">Desulfacinum infernum DSM 9756</name>
    <dbReference type="NCBI Taxonomy" id="1121391"/>
    <lineage>
        <taxon>Bacteria</taxon>
        <taxon>Pseudomonadati</taxon>
        <taxon>Thermodesulfobacteriota</taxon>
        <taxon>Syntrophobacteria</taxon>
        <taxon>Syntrophobacterales</taxon>
        <taxon>Syntrophobacteraceae</taxon>
        <taxon>Desulfacinum</taxon>
    </lineage>
</organism>
<dbReference type="InterPro" id="IPR014729">
    <property type="entry name" value="Rossmann-like_a/b/a_fold"/>
</dbReference>
<keyword evidence="10" id="KW-0862">Zinc</keyword>
<feature type="domain" description="Aminoacyl-tRNA synthetase class Ia" evidence="11">
    <location>
        <begin position="27"/>
        <end position="641"/>
    </location>
</feature>
<feature type="short sequence motif" description="'KMSKS' region" evidence="10">
    <location>
        <begin position="602"/>
        <end position="606"/>
    </location>
</feature>
<dbReference type="GO" id="GO:0005524">
    <property type="term" value="F:ATP binding"/>
    <property type="evidence" value="ECO:0007669"/>
    <property type="project" value="UniProtKB-UniRule"/>
</dbReference>
<dbReference type="OrthoDB" id="9810365at2"/>
<dbReference type="InterPro" id="IPR050081">
    <property type="entry name" value="Ile-tRNA_ligase"/>
</dbReference>
<dbReference type="Proteomes" id="UP000184076">
    <property type="component" value="Unassembled WGS sequence"/>
</dbReference>
<keyword evidence="4 10" id="KW-0547">Nucleotide-binding</keyword>
<feature type="binding site" evidence="10">
    <location>
        <position position="561"/>
    </location>
    <ligand>
        <name>L-isoleucyl-5'-AMP</name>
        <dbReference type="ChEBI" id="CHEBI:178002"/>
    </ligand>
</feature>
<evidence type="ECO:0000256" key="2">
    <source>
        <dbReference type="ARBA" id="ARBA00022490"/>
    </source>
</evidence>
<dbReference type="PROSITE" id="PS00178">
    <property type="entry name" value="AA_TRNA_LIGASE_I"/>
    <property type="match status" value="1"/>
</dbReference>
<dbReference type="Pfam" id="PF08264">
    <property type="entry name" value="Anticodon_1"/>
    <property type="match status" value="1"/>
</dbReference>
<dbReference type="Gene3D" id="3.40.50.620">
    <property type="entry name" value="HUPs"/>
    <property type="match status" value="2"/>
</dbReference>
<comment type="cofactor">
    <cofactor evidence="10">
        <name>Zn(2+)</name>
        <dbReference type="ChEBI" id="CHEBI:29105"/>
    </cofactor>
    <text evidence="10">Binds 1 zinc ion per subunit.</text>
</comment>
<dbReference type="InterPro" id="IPR001412">
    <property type="entry name" value="aa-tRNA-synth_I_CS"/>
</dbReference>
<feature type="binding site" evidence="10">
    <location>
        <position position="605"/>
    </location>
    <ligand>
        <name>ATP</name>
        <dbReference type="ChEBI" id="CHEBI:30616"/>
    </ligand>
</feature>
<evidence type="ECO:0000259" key="12">
    <source>
        <dbReference type="Pfam" id="PF06827"/>
    </source>
</evidence>
<dbReference type="GO" id="GO:0008270">
    <property type="term" value="F:zinc ion binding"/>
    <property type="evidence" value="ECO:0007669"/>
    <property type="project" value="UniProtKB-UniRule"/>
</dbReference>
<dbReference type="GO" id="GO:0002161">
    <property type="term" value="F:aminoacyl-tRNA deacylase activity"/>
    <property type="evidence" value="ECO:0007669"/>
    <property type="project" value="InterPro"/>
</dbReference>
<feature type="short sequence motif" description="'HIGH' region" evidence="10">
    <location>
        <begin position="57"/>
        <end position="67"/>
    </location>
</feature>
<dbReference type="GO" id="GO:0000049">
    <property type="term" value="F:tRNA binding"/>
    <property type="evidence" value="ECO:0007669"/>
    <property type="project" value="InterPro"/>
</dbReference>
<evidence type="ECO:0000256" key="8">
    <source>
        <dbReference type="ARBA" id="ARBA00025217"/>
    </source>
</evidence>
<dbReference type="InterPro" id="IPR023585">
    <property type="entry name" value="Ile-tRNA-ligase_type1"/>
</dbReference>
<feature type="domain" description="Zinc finger FPG/IleRS-type" evidence="12">
    <location>
        <begin position="895"/>
        <end position="921"/>
    </location>
</feature>
<feature type="binding site" evidence="10">
    <location>
        <position position="898"/>
    </location>
    <ligand>
        <name>Zn(2+)</name>
        <dbReference type="ChEBI" id="CHEBI:29105"/>
    </ligand>
</feature>
<gene>
    <name evidence="10" type="primary">ileS</name>
    <name evidence="14" type="ORF">SAMN02745206_02418</name>
</gene>
<dbReference type="NCBIfam" id="TIGR00392">
    <property type="entry name" value="ileS"/>
    <property type="match status" value="1"/>
</dbReference>
<dbReference type="EMBL" id="FQVB01000023">
    <property type="protein sequence ID" value="SHF65556.1"/>
    <property type="molecule type" value="Genomic_DNA"/>
</dbReference>
<dbReference type="InterPro" id="IPR002301">
    <property type="entry name" value="Ile-tRNA-ligase"/>
</dbReference>
<reference evidence="15" key="1">
    <citation type="submission" date="2016-11" db="EMBL/GenBank/DDBJ databases">
        <authorList>
            <person name="Varghese N."/>
            <person name="Submissions S."/>
        </authorList>
    </citation>
    <scope>NUCLEOTIDE SEQUENCE [LARGE SCALE GENOMIC DNA]</scope>
    <source>
        <strain evidence="15">DSM 9756</strain>
    </source>
</reference>
<dbReference type="PANTHER" id="PTHR42765:SF1">
    <property type="entry name" value="ISOLEUCINE--TRNA LIGASE, MITOCHONDRIAL"/>
    <property type="match status" value="1"/>
</dbReference>